<keyword evidence="1" id="KW-1133">Transmembrane helix</keyword>
<keyword evidence="1" id="KW-0472">Membrane</keyword>
<sequence length="184" mass="19955">MTVRVVGAVLRADAGRIPLVRVPERLGRHLMRAVRVVGTVGRREAGRVTGLGVRRRDQRLTVVIVGRLGRMVLVTGTVILAGVVVVVVGVVVVVIVAGRRLGVRGQQHVVAVRIVGTQGRIQSGRISGAAGQRSRGLDGENDSLSVQQKTICHNISTCNNIIIYIIQSNRIIITLFKWILRKNN</sequence>
<protein>
    <submittedName>
        <fullName evidence="2">Uncharacterized protein</fullName>
    </submittedName>
</protein>
<feature type="transmembrane region" description="Helical" evidence="1">
    <location>
        <begin position="71"/>
        <end position="97"/>
    </location>
</feature>
<dbReference type="AlphaFoldDB" id="A0A9P0IK19"/>
<evidence type="ECO:0000256" key="1">
    <source>
        <dbReference type="SAM" id="Phobius"/>
    </source>
</evidence>
<evidence type="ECO:0000313" key="2">
    <source>
        <dbReference type="EMBL" id="CAH1708366.1"/>
    </source>
</evidence>
<evidence type="ECO:0000313" key="3">
    <source>
        <dbReference type="Proteomes" id="UP001154329"/>
    </source>
</evidence>
<accession>A0A9P0IK19</accession>
<organism evidence="2 3">
    <name type="scientific">Aphis gossypii</name>
    <name type="common">Cotton aphid</name>
    <dbReference type="NCBI Taxonomy" id="80765"/>
    <lineage>
        <taxon>Eukaryota</taxon>
        <taxon>Metazoa</taxon>
        <taxon>Ecdysozoa</taxon>
        <taxon>Arthropoda</taxon>
        <taxon>Hexapoda</taxon>
        <taxon>Insecta</taxon>
        <taxon>Pterygota</taxon>
        <taxon>Neoptera</taxon>
        <taxon>Paraneoptera</taxon>
        <taxon>Hemiptera</taxon>
        <taxon>Sternorrhyncha</taxon>
        <taxon>Aphidomorpha</taxon>
        <taxon>Aphidoidea</taxon>
        <taxon>Aphididae</taxon>
        <taxon>Aphidini</taxon>
        <taxon>Aphis</taxon>
        <taxon>Aphis</taxon>
    </lineage>
</organism>
<name>A0A9P0IK19_APHGO</name>
<dbReference type="Proteomes" id="UP001154329">
    <property type="component" value="Chromosome 1"/>
</dbReference>
<reference evidence="2" key="2">
    <citation type="submission" date="2022-10" db="EMBL/GenBank/DDBJ databases">
        <authorList>
            <consortium name="ENA_rothamsted_submissions"/>
            <consortium name="culmorum"/>
            <person name="King R."/>
        </authorList>
    </citation>
    <scope>NUCLEOTIDE SEQUENCE</scope>
</reference>
<proteinExistence type="predicted"/>
<reference evidence="2" key="1">
    <citation type="submission" date="2022-02" db="EMBL/GenBank/DDBJ databases">
        <authorList>
            <person name="King R."/>
        </authorList>
    </citation>
    <scope>NUCLEOTIDE SEQUENCE</scope>
</reference>
<gene>
    <name evidence="2" type="ORF">APHIGO_LOCUS388</name>
</gene>
<keyword evidence="1" id="KW-0812">Transmembrane</keyword>
<keyword evidence="3" id="KW-1185">Reference proteome</keyword>
<dbReference type="EMBL" id="OU899034">
    <property type="protein sequence ID" value="CAH1708366.1"/>
    <property type="molecule type" value="Genomic_DNA"/>
</dbReference>